<feature type="compositionally biased region" description="Basic and acidic residues" evidence="1">
    <location>
        <begin position="1"/>
        <end position="21"/>
    </location>
</feature>
<feature type="compositionally biased region" description="Low complexity" evidence="1">
    <location>
        <begin position="253"/>
        <end position="263"/>
    </location>
</feature>
<evidence type="ECO:0000256" key="1">
    <source>
        <dbReference type="SAM" id="MobiDB-lite"/>
    </source>
</evidence>
<feature type="compositionally biased region" description="Low complexity" evidence="1">
    <location>
        <begin position="168"/>
        <end position="188"/>
    </location>
</feature>
<name>A0A2A4FAN2_9BURK</name>
<proteinExistence type="predicted"/>
<dbReference type="Proteomes" id="UP000217994">
    <property type="component" value="Unassembled WGS sequence"/>
</dbReference>
<comment type="caution">
    <text evidence="2">The sequence shown here is derived from an EMBL/GenBank/DDBJ whole genome shotgun (WGS) entry which is preliminary data.</text>
</comment>
<gene>
    <name evidence="2" type="ORF">BZL54_23210</name>
</gene>
<accession>A0A2A4FAN2</accession>
<feature type="region of interest" description="Disordered" evidence="1">
    <location>
        <begin position="168"/>
        <end position="210"/>
    </location>
</feature>
<sequence length="340" mass="34424">MSESDHFASHVDGDSVEHGHQPPDNIVDADVSDLDDGQPAKKKSLPTPLLLGGGTVLVVAALFGYKHFVKASPDQQAASASVSSLSADGGGMIPSAPTQPGPLPAQGMAGDMAPKAVVPLPAQDPASAPAGPVPTVATMRPASLDALASSGGALQPASAAAASVSASSPPMASAATPPAAPVEAASTPDAPNTALIASTPATAGAPANDGKDAEIRKLRQELKRAKHALAQRRPGHHASKETVAHADVDADGGDSAASAPAAPAKKKSTHAHRNGKHKRERVEVQLGYHIKQVIPGQGWIEEEETGKQRVVAVGDKIGTAEVTRIDADNYKIYTTAGVIQ</sequence>
<protein>
    <submittedName>
        <fullName evidence="2">Uncharacterized protein</fullName>
    </submittedName>
</protein>
<feature type="compositionally biased region" description="Basic residues" evidence="1">
    <location>
        <begin position="264"/>
        <end position="279"/>
    </location>
</feature>
<reference evidence="2 3" key="1">
    <citation type="submission" date="2017-01" db="EMBL/GenBank/DDBJ databases">
        <title>Whole-Genome Shotgun Sequencing of Two beta-Proteobacterial Species in Search of the Bulgecin Biosynthetic Cluster.</title>
        <authorList>
            <person name="Horsman M.E."/>
            <person name="Marous D.R."/>
            <person name="Li R."/>
            <person name="Oliver R.A."/>
            <person name="Byun B."/>
            <person name="Emrich S.J."/>
            <person name="Boggess B."/>
            <person name="Townsend C.A."/>
            <person name="Mobashery S."/>
        </authorList>
    </citation>
    <scope>NUCLEOTIDE SEQUENCE [LARGE SCALE GENOMIC DNA]</scope>
    <source>
        <strain evidence="2 3">ATCC 31433</strain>
    </source>
</reference>
<feature type="region of interest" description="Disordered" evidence="1">
    <location>
        <begin position="249"/>
        <end position="279"/>
    </location>
</feature>
<feature type="region of interest" description="Disordered" evidence="1">
    <location>
        <begin position="82"/>
        <end position="110"/>
    </location>
</feature>
<dbReference type="EMBL" id="MTZU01000071">
    <property type="protein sequence ID" value="PCE30077.1"/>
    <property type="molecule type" value="Genomic_DNA"/>
</dbReference>
<organism evidence="2 3">
    <name type="scientific">Burkholderia ubonensis subsp. mesacidophila</name>
    <dbReference type="NCBI Taxonomy" id="265293"/>
    <lineage>
        <taxon>Bacteria</taxon>
        <taxon>Pseudomonadati</taxon>
        <taxon>Pseudomonadota</taxon>
        <taxon>Betaproteobacteria</taxon>
        <taxon>Burkholderiales</taxon>
        <taxon>Burkholderiaceae</taxon>
        <taxon>Burkholderia</taxon>
        <taxon>Burkholderia cepacia complex</taxon>
    </lineage>
</organism>
<evidence type="ECO:0000313" key="2">
    <source>
        <dbReference type="EMBL" id="PCE30077.1"/>
    </source>
</evidence>
<evidence type="ECO:0000313" key="3">
    <source>
        <dbReference type="Proteomes" id="UP000217994"/>
    </source>
</evidence>
<dbReference type="AlphaFoldDB" id="A0A2A4FAN2"/>
<feature type="region of interest" description="Disordered" evidence="1">
    <location>
        <begin position="1"/>
        <end position="45"/>
    </location>
</feature>